<reference evidence="3" key="1">
    <citation type="submission" date="2022-11" db="UniProtKB">
        <authorList>
            <consortium name="WormBaseParasite"/>
        </authorList>
    </citation>
    <scope>IDENTIFICATION</scope>
</reference>
<evidence type="ECO:0000256" key="1">
    <source>
        <dbReference type="SAM" id="MobiDB-lite"/>
    </source>
</evidence>
<organism evidence="2 3">
    <name type="scientific">Ditylenchus dipsaci</name>
    <dbReference type="NCBI Taxonomy" id="166011"/>
    <lineage>
        <taxon>Eukaryota</taxon>
        <taxon>Metazoa</taxon>
        <taxon>Ecdysozoa</taxon>
        <taxon>Nematoda</taxon>
        <taxon>Chromadorea</taxon>
        <taxon>Rhabditida</taxon>
        <taxon>Tylenchina</taxon>
        <taxon>Tylenchomorpha</taxon>
        <taxon>Sphaerularioidea</taxon>
        <taxon>Anguinidae</taxon>
        <taxon>Anguininae</taxon>
        <taxon>Ditylenchus</taxon>
    </lineage>
</organism>
<protein>
    <submittedName>
        <fullName evidence="3">Uncharacterized protein</fullName>
    </submittedName>
</protein>
<evidence type="ECO:0000313" key="3">
    <source>
        <dbReference type="WBParaSite" id="jg7274"/>
    </source>
</evidence>
<dbReference type="GO" id="GO:0020037">
    <property type="term" value="F:heme binding"/>
    <property type="evidence" value="ECO:0007669"/>
    <property type="project" value="InterPro"/>
</dbReference>
<sequence>MYMLEQFLSRNGRTVRQKTDSSLPENTNNDTGATQLETVTTAGGACMRRTSSMPLVGVDVNTGQRLRHYNYDVKLSKLQKRALRFTWHRLHTRNGGKRVENVFEEVFERLLKTMPFLRDMFTTRIFLSAISKSSGDQPAG</sequence>
<dbReference type="GO" id="GO:0019825">
    <property type="term" value="F:oxygen binding"/>
    <property type="evidence" value="ECO:0007669"/>
    <property type="project" value="InterPro"/>
</dbReference>
<dbReference type="Gene3D" id="1.10.490.10">
    <property type="entry name" value="Globins"/>
    <property type="match status" value="1"/>
</dbReference>
<name>A0A915ENN1_9BILA</name>
<dbReference type="InterPro" id="IPR012292">
    <property type="entry name" value="Globin/Proto"/>
</dbReference>
<dbReference type="Proteomes" id="UP000887574">
    <property type="component" value="Unplaced"/>
</dbReference>
<dbReference type="WBParaSite" id="jg7274">
    <property type="protein sequence ID" value="jg7274"/>
    <property type="gene ID" value="jg7274"/>
</dbReference>
<accession>A0A915ENN1</accession>
<feature type="region of interest" description="Disordered" evidence="1">
    <location>
        <begin position="12"/>
        <end position="32"/>
    </location>
</feature>
<proteinExistence type="predicted"/>
<dbReference type="AlphaFoldDB" id="A0A915ENN1"/>
<evidence type="ECO:0000313" key="2">
    <source>
        <dbReference type="Proteomes" id="UP000887574"/>
    </source>
</evidence>
<keyword evidence="2" id="KW-1185">Reference proteome</keyword>